<sequence length="35" mass="3996">MGHNERRPHLTEAARALADARADLTAALRPERSWR</sequence>
<name>A0ABT9L6Z8_9ACTN</name>
<keyword evidence="2" id="KW-1185">Reference proteome</keyword>
<reference evidence="1 2" key="1">
    <citation type="submission" date="2023-07" db="EMBL/GenBank/DDBJ databases">
        <title>Sequencing the genomes of 1000 actinobacteria strains.</title>
        <authorList>
            <person name="Klenk H.-P."/>
        </authorList>
    </citation>
    <scope>NUCLEOTIDE SEQUENCE [LARGE SCALE GENOMIC DNA]</scope>
    <source>
        <strain evidence="1 2">DSM 41600</strain>
    </source>
</reference>
<organism evidence="1 2">
    <name type="scientific">Streptomyces demainii</name>
    <dbReference type="NCBI Taxonomy" id="588122"/>
    <lineage>
        <taxon>Bacteria</taxon>
        <taxon>Bacillati</taxon>
        <taxon>Actinomycetota</taxon>
        <taxon>Actinomycetes</taxon>
        <taxon>Kitasatosporales</taxon>
        <taxon>Streptomycetaceae</taxon>
        <taxon>Streptomyces</taxon>
    </lineage>
</organism>
<comment type="caution">
    <text evidence="1">The sequence shown here is derived from an EMBL/GenBank/DDBJ whole genome shotgun (WGS) entry which is preliminary data.</text>
</comment>
<accession>A0ABT9L6Z8</accession>
<protein>
    <submittedName>
        <fullName evidence="1">Uncharacterized protein</fullName>
    </submittedName>
</protein>
<gene>
    <name evidence="1" type="ORF">JOF35_008852</name>
</gene>
<evidence type="ECO:0000313" key="1">
    <source>
        <dbReference type="EMBL" id="MDP9616494.1"/>
    </source>
</evidence>
<proteinExistence type="predicted"/>
<evidence type="ECO:0000313" key="2">
    <source>
        <dbReference type="Proteomes" id="UP001234880"/>
    </source>
</evidence>
<dbReference type="Proteomes" id="UP001234880">
    <property type="component" value="Unassembled WGS sequence"/>
</dbReference>
<dbReference type="EMBL" id="JAURUE010000005">
    <property type="protein sequence ID" value="MDP9616494.1"/>
    <property type="molecule type" value="Genomic_DNA"/>
</dbReference>